<dbReference type="EMBL" id="JAKJXO020000006">
    <property type="protein sequence ID" value="KAL1603560.1"/>
    <property type="molecule type" value="Genomic_DNA"/>
</dbReference>
<gene>
    <name evidence="2" type="ORF">SLS60_005148</name>
</gene>
<organism evidence="2 3">
    <name type="scientific">Paraconiothyrium brasiliense</name>
    <dbReference type="NCBI Taxonomy" id="300254"/>
    <lineage>
        <taxon>Eukaryota</taxon>
        <taxon>Fungi</taxon>
        <taxon>Dikarya</taxon>
        <taxon>Ascomycota</taxon>
        <taxon>Pezizomycotina</taxon>
        <taxon>Dothideomycetes</taxon>
        <taxon>Pleosporomycetidae</taxon>
        <taxon>Pleosporales</taxon>
        <taxon>Massarineae</taxon>
        <taxon>Didymosphaeriaceae</taxon>
        <taxon>Paraconiothyrium</taxon>
    </lineage>
</organism>
<dbReference type="PANTHER" id="PTHR47942:SF63">
    <property type="entry name" value="PENTATRICOPEPTIDE REPEAT-CONTAINING PROTEIN"/>
    <property type="match status" value="1"/>
</dbReference>
<dbReference type="Gene3D" id="1.25.40.10">
    <property type="entry name" value="Tetratricopeptide repeat domain"/>
    <property type="match status" value="1"/>
</dbReference>
<evidence type="ECO:0008006" key="4">
    <source>
        <dbReference type="Google" id="ProtNLM"/>
    </source>
</evidence>
<dbReference type="InterPro" id="IPR051222">
    <property type="entry name" value="PPR/CCM1_RNA-binding"/>
</dbReference>
<dbReference type="PANTHER" id="PTHR47942">
    <property type="entry name" value="TETRATRICOPEPTIDE REPEAT (TPR)-LIKE SUPERFAMILY PROTEIN-RELATED"/>
    <property type="match status" value="1"/>
</dbReference>
<dbReference type="InterPro" id="IPR011990">
    <property type="entry name" value="TPR-like_helical_dom_sf"/>
</dbReference>
<reference evidence="2 3" key="1">
    <citation type="submission" date="2024-02" db="EMBL/GenBank/DDBJ databases">
        <title>De novo assembly and annotation of 12 fungi associated with fruit tree decline syndrome in Ontario, Canada.</title>
        <authorList>
            <person name="Sulman M."/>
            <person name="Ellouze W."/>
            <person name="Ilyukhin E."/>
        </authorList>
    </citation>
    <scope>NUCLEOTIDE SEQUENCE [LARGE SCALE GENOMIC DNA]</scope>
    <source>
        <strain evidence="2 3">M42-189</strain>
    </source>
</reference>
<evidence type="ECO:0000313" key="3">
    <source>
        <dbReference type="Proteomes" id="UP001521785"/>
    </source>
</evidence>
<keyword evidence="1" id="KW-0677">Repeat</keyword>
<protein>
    <recommendedName>
        <fullName evidence="4">Pentatricopeptide repeat protein</fullName>
    </recommendedName>
</protein>
<evidence type="ECO:0000256" key="1">
    <source>
        <dbReference type="ARBA" id="ARBA00022737"/>
    </source>
</evidence>
<proteinExistence type="predicted"/>
<name>A0ABR3RGI4_9PLEO</name>
<comment type="caution">
    <text evidence="2">The sequence shown here is derived from an EMBL/GenBank/DDBJ whole genome shotgun (WGS) entry which is preliminary data.</text>
</comment>
<dbReference type="Proteomes" id="UP001521785">
    <property type="component" value="Unassembled WGS sequence"/>
</dbReference>
<accession>A0ABR3RGI4</accession>
<evidence type="ECO:0000313" key="2">
    <source>
        <dbReference type="EMBL" id="KAL1603560.1"/>
    </source>
</evidence>
<keyword evidence="3" id="KW-1185">Reference proteome</keyword>
<sequence>MLVYAIPDKAWDILWKIQERGIPSPGGASHHLAELENDMATCGNYEPVERRIRYLDGLHLNGQEELALKEWEEDHEGVNGLPRHDYKPEHLELGARMYALSGNPDRAREIMAELLDLYPSWDPSVMKTVFRAHTRSSEVRHHDVANVMYKQLKQKLGERLMLEDYDACFVGFLEARHLTYAKLVFRDMIKEGYLAQSYSPVEVDHVLSRLHMLYRLGTDISKMTTIGLQAVKSLPPRYYMHVFAHWMKSAVVFDAPEAAGQILDLMFRRGYRPQTIHFNMWLKALMRTELEQSEHNPHVLKAENIGWRMIAEARKAPAQKLPSVSASELISERIAERLEPAPDDEALRHVPKANVTTFAIMIKHHASKLQWEHVDYLTRQLKESGIRPNAELLNILMNNKCRQGKFSEAWNIYKSFTDPPAGAPGVFPDGSSIRCLWKMLRLALGDQVARADPNIPRPRELLAETVQWWARCRARPDAERFRIGLAATDHGALSSLVMHCFSYTNDLAGSLVGLHILRKNFDIFPSDKSAQILQRHAAWVDMNNKTTIERSSIHHRGVHKKNLERMGRVYYILVDRRWQRMNITPEDYARFKDEEIGELGLNLLSEFIRVILKRSHPPAAVEAMIRQAKDDAGVPDMATGDLDASQVA</sequence>